<evidence type="ECO:0000256" key="2">
    <source>
        <dbReference type="ARBA" id="ARBA00012251"/>
    </source>
</evidence>
<dbReference type="InterPro" id="IPR013083">
    <property type="entry name" value="Znf_RING/FYVE/PHD"/>
</dbReference>
<dbReference type="CDD" id="cd22586">
    <property type="entry name" value="Rcat_RBR_ARI1-like"/>
    <property type="match status" value="1"/>
</dbReference>
<organism evidence="10 11">
    <name type="scientific">Chlamydomonas eustigma</name>
    <dbReference type="NCBI Taxonomy" id="1157962"/>
    <lineage>
        <taxon>Eukaryota</taxon>
        <taxon>Viridiplantae</taxon>
        <taxon>Chlorophyta</taxon>
        <taxon>core chlorophytes</taxon>
        <taxon>Chlorophyceae</taxon>
        <taxon>CS clade</taxon>
        <taxon>Chlamydomonadales</taxon>
        <taxon>Chlamydomonadaceae</taxon>
        <taxon>Chlamydomonas</taxon>
    </lineage>
</organism>
<keyword evidence="11" id="KW-1185">Reference proteome</keyword>
<dbReference type="InterPro" id="IPR002867">
    <property type="entry name" value="IBR_dom"/>
</dbReference>
<dbReference type="SMART" id="SM00647">
    <property type="entry name" value="IBR"/>
    <property type="match status" value="2"/>
</dbReference>
<evidence type="ECO:0000256" key="3">
    <source>
        <dbReference type="ARBA" id="ARBA00022679"/>
    </source>
</evidence>
<keyword evidence="4" id="KW-0479">Metal-binding</keyword>
<dbReference type="Gene3D" id="1.20.120.1750">
    <property type="match status" value="1"/>
</dbReference>
<keyword evidence="8" id="KW-0862">Zinc</keyword>
<dbReference type="STRING" id="1157962.A0A250XBK9"/>
<dbReference type="GO" id="GO:0008270">
    <property type="term" value="F:zinc ion binding"/>
    <property type="evidence" value="ECO:0007669"/>
    <property type="project" value="UniProtKB-KW"/>
</dbReference>
<evidence type="ECO:0000313" key="11">
    <source>
        <dbReference type="Proteomes" id="UP000232323"/>
    </source>
</evidence>
<comment type="caution">
    <text evidence="10">The sequence shown here is derived from an EMBL/GenBank/DDBJ whole genome shotgun (WGS) entry which is preliminary data.</text>
</comment>
<dbReference type="Pfam" id="PF01485">
    <property type="entry name" value="IBR"/>
    <property type="match status" value="1"/>
</dbReference>
<evidence type="ECO:0000256" key="6">
    <source>
        <dbReference type="ARBA" id="ARBA00022771"/>
    </source>
</evidence>
<dbReference type="PANTHER" id="PTHR11685">
    <property type="entry name" value="RBR FAMILY RING FINGER AND IBR DOMAIN-CONTAINING"/>
    <property type="match status" value="1"/>
</dbReference>
<dbReference type="InterPro" id="IPR045840">
    <property type="entry name" value="Ariadne"/>
</dbReference>
<comment type="catalytic activity">
    <reaction evidence="1">
        <text>[E2 ubiquitin-conjugating enzyme]-S-ubiquitinyl-L-cysteine + [acceptor protein]-L-lysine = [E2 ubiquitin-conjugating enzyme]-L-cysteine + [acceptor protein]-N(6)-ubiquitinyl-L-lysine.</text>
        <dbReference type="EC" id="2.3.2.31"/>
    </reaction>
</comment>
<sequence>MAPQSVQMEDAECTEDDSECEHIYDASYGSSDVSVEDLTAVDLETLAASNNNSVGPNTYRIISNEDVEALQDEAGHEVMALLGCTLSAAKSVLMHYRWSKEKLANALVERDVEQVFTECGVKIEAKENPWALLPANALVMCEICCGEERFDATCSMDCGHSFCNACWRLHIKTQIDDGRARDLRCMHFKCGTKCGQEKLRGLLKLLPGYLIKYEQAYLSSYLEENHRVRLCPSVPWCGRAIQVEGEALQEPECSCGTTFCFKCGRPPHSPCTCHIWSIWNEKTTVDSGTYDWIAAHTKPCPKCNKAVEKDGGCNHVTCKCGQAFCWHCGQATKMSHTWDSIADHSCGRYKEEAERKVDEAQRNLQRYMHYFERWKDHADSLVKEKRERVNLLKLIEDECEDEGSVNTRDIGWLMRAMEQLKTARGVLAPSYPFAYIFFGNDLYTSEFSPEQTVSNQQLFEDQQQMLESEVERLSALITKCKEDLIVETKDYNAELRLRVINSSVSIQDRIIKLYDLIEHDLYGKLHSRSAEITSYQPKRNLAG</sequence>
<dbReference type="GO" id="GO:0016567">
    <property type="term" value="P:protein ubiquitination"/>
    <property type="evidence" value="ECO:0007669"/>
    <property type="project" value="InterPro"/>
</dbReference>
<evidence type="ECO:0000256" key="8">
    <source>
        <dbReference type="ARBA" id="ARBA00022833"/>
    </source>
</evidence>
<keyword evidence="5" id="KW-0677">Repeat</keyword>
<dbReference type="GO" id="GO:0061630">
    <property type="term" value="F:ubiquitin protein ligase activity"/>
    <property type="evidence" value="ECO:0007669"/>
    <property type="project" value="UniProtKB-EC"/>
</dbReference>
<evidence type="ECO:0000256" key="4">
    <source>
        <dbReference type="ARBA" id="ARBA00022723"/>
    </source>
</evidence>
<dbReference type="CDD" id="cd16773">
    <property type="entry name" value="RING-HC_RBR_TRIAD1"/>
    <property type="match status" value="1"/>
</dbReference>
<dbReference type="InterPro" id="IPR044066">
    <property type="entry name" value="TRIAD_supradom"/>
</dbReference>
<dbReference type="Pfam" id="PF19422">
    <property type="entry name" value="Ariadne"/>
    <property type="match status" value="1"/>
</dbReference>
<evidence type="ECO:0000259" key="9">
    <source>
        <dbReference type="PROSITE" id="PS51873"/>
    </source>
</evidence>
<dbReference type="Proteomes" id="UP000232323">
    <property type="component" value="Unassembled WGS sequence"/>
</dbReference>
<dbReference type="SUPFAM" id="SSF57850">
    <property type="entry name" value="RING/U-box"/>
    <property type="match status" value="3"/>
</dbReference>
<accession>A0A250XBK9</accession>
<dbReference type="EMBL" id="BEGY01000052">
    <property type="protein sequence ID" value="GAX80454.1"/>
    <property type="molecule type" value="Genomic_DNA"/>
</dbReference>
<keyword evidence="6" id="KW-0863">Zinc-finger</keyword>
<reference evidence="10 11" key="1">
    <citation type="submission" date="2017-08" db="EMBL/GenBank/DDBJ databases">
        <title>Acidophilic green algal genome provides insights into adaptation to an acidic environment.</title>
        <authorList>
            <person name="Hirooka S."/>
            <person name="Hirose Y."/>
            <person name="Kanesaki Y."/>
            <person name="Higuchi S."/>
            <person name="Fujiwara T."/>
            <person name="Onuma R."/>
            <person name="Era A."/>
            <person name="Ohbayashi R."/>
            <person name="Uzuka A."/>
            <person name="Nozaki H."/>
            <person name="Yoshikawa H."/>
            <person name="Miyagishima S.Y."/>
        </authorList>
    </citation>
    <scope>NUCLEOTIDE SEQUENCE [LARGE SCALE GENOMIC DNA]</scope>
    <source>
        <strain evidence="10 11">NIES-2499</strain>
    </source>
</reference>
<evidence type="ECO:0000256" key="5">
    <source>
        <dbReference type="ARBA" id="ARBA00022737"/>
    </source>
</evidence>
<dbReference type="InterPro" id="IPR031127">
    <property type="entry name" value="E3_UB_ligase_RBR"/>
</dbReference>
<dbReference type="Gene3D" id="3.30.40.10">
    <property type="entry name" value="Zinc/RING finger domain, C3HC4 (zinc finger)"/>
    <property type="match status" value="1"/>
</dbReference>
<dbReference type="AlphaFoldDB" id="A0A250XBK9"/>
<keyword evidence="3" id="KW-0808">Transferase</keyword>
<protein>
    <recommendedName>
        <fullName evidence="2">RBR-type E3 ubiquitin transferase</fullName>
        <ecNumber evidence="2">2.3.2.31</ecNumber>
    </recommendedName>
</protein>
<keyword evidence="7" id="KW-0833">Ubl conjugation pathway</keyword>
<evidence type="ECO:0000256" key="7">
    <source>
        <dbReference type="ARBA" id="ARBA00022786"/>
    </source>
</evidence>
<proteinExistence type="predicted"/>
<evidence type="ECO:0000313" key="10">
    <source>
        <dbReference type="EMBL" id="GAX80454.1"/>
    </source>
</evidence>
<dbReference type="PROSITE" id="PS51873">
    <property type="entry name" value="TRIAD"/>
    <property type="match status" value="1"/>
</dbReference>
<dbReference type="EC" id="2.3.2.31" evidence="2"/>
<feature type="domain" description="RING-type" evidence="9">
    <location>
        <begin position="137"/>
        <end position="350"/>
    </location>
</feature>
<evidence type="ECO:0000256" key="1">
    <source>
        <dbReference type="ARBA" id="ARBA00001798"/>
    </source>
</evidence>
<gene>
    <name evidence="10" type="ORF">CEUSTIGMA_g7893.t1</name>
</gene>
<dbReference type="Pfam" id="PF22191">
    <property type="entry name" value="IBR_1"/>
    <property type="match status" value="1"/>
</dbReference>
<dbReference type="OrthoDB" id="10009520at2759"/>
<dbReference type="CDD" id="cd20346">
    <property type="entry name" value="BRcat_RBR_ANKIB1"/>
    <property type="match status" value="1"/>
</dbReference>
<name>A0A250XBK9_9CHLO</name>